<feature type="transmembrane region" description="Helical" evidence="2">
    <location>
        <begin position="30"/>
        <end position="47"/>
    </location>
</feature>
<sequence>MGMLRTLLALSVVLDHLGGAATDRLVGGRLAVQLFYVISGFLISYVLTATDHYQGAPGRFYANRALRLYPVYLVVAALTLLAYAGAGESPFWRIYDGLPLTATVYLALSNLLILGQDWLMFFGIEHGALAFTGSFAHSDVPLYQGLLVPQAWTLGVELSFYLVAPFVLHSPRRLLLLLLASLALRVALVASGIGRSDPWTYRFFPTELALFLAGSLSHQVLLPRWQAWSARLRRLPELGTALLLLYALAHFSIALPPTVRDGLAVLLFAALMPLAFLFQARYRLDKAIGELSYPIYICHALVIVFFGWLLDGTQLRQPMMFMTLVVAGSIGFAALLNVLVAEPVERLRRRLRGASPAGQPTAGPRHSAAGLPRAPLAADATPAAGARARPRASGGTAPIRHAPSTIRRVP</sequence>
<protein>
    <recommendedName>
        <fullName evidence="3">Acyltransferase 3 domain-containing protein</fullName>
    </recommendedName>
</protein>
<keyword evidence="2" id="KW-1133">Transmembrane helix</keyword>
<feature type="transmembrane region" description="Helical" evidence="2">
    <location>
        <begin position="291"/>
        <end position="309"/>
    </location>
</feature>
<keyword evidence="2" id="KW-0472">Membrane</keyword>
<proteinExistence type="predicted"/>
<feature type="transmembrane region" description="Helical" evidence="2">
    <location>
        <begin position="142"/>
        <end position="162"/>
    </location>
</feature>
<dbReference type="InterPro" id="IPR050879">
    <property type="entry name" value="Acyltransferase_3"/>
</dbReference>
<feature type="region of interest" description="Disordered" evidence="1">
    <location>
        <begin position="353"/>
        <end position="410"/>
    </location>
</feature>
<feature type="domain" description="Acyltransferase 3" evidence="3">
    <location>
        <begin position="4"/>
        <end position="336"/>
    </location>
</feature>
<dbReference type="GO" id="GO:0016020">
    <property type="term" value="C:membrane"/>
    <property type="evidence" value="ECO:0007669"/>
    <property type="project" value="TreeGrafter"/>
</dbReference>
<dbReference type="Proteomes" id="UP000494203">
    <property type="component" value="Unassembled WGS sequence"/>
</dbReference>
<dbReference type="GO" id="GO:0016747">
    <property type="term" value="F:acyltransferase activity, transferring groups other than amino-acyl groups"/>
    <property type="evidence" value="ECO:0007669"/>
    <property type="project" value="InterPro"/>
</dbReference>
<dbReference type="Pfam" id="PF01757">
    <property type="entry name" value="Acyl_transf_3"/>
    <property type="match status" value="1"/>
</dbReference>
<dbReference type="PANTHER" id="PTHR23028:SF53">
    <property type="entry name" value="ACYL_TRANSF_3 DOMAIN-CONTAINING PROTEIN"/>
    <property type="match status" value="1"/>
</dbReference>
<feature type="transmembrane region" description="Helical" evidence="2">
    <location>
        <begin position="68"/>
        <end position="86"/>
    </location>
</feature>
<dbReference type="GO" id="GO:0000271">
    <property type="term" value="P:polysaccharide biosynthetic process"/>
    <property type="evidence" value="ECO:0007669"/>
    <property type="project" value="TreeGrafter"/>
</dbReference>
<feature type="transmembrane region" description="Helical" evidence="2">
    <location>
        <begin position="199"/>
        <end position="217"/>
    </location>
</feature>
<feature type="compositionally biased region" description="Low complexity" evidence="1">
    <location>
        <begin position="372"/>
        <end position="398"/>
    </location>
</feature>
<evidence type="ECO:0000259" key="3">
    <source>
        <dbReference type="Pfam" id="PF01757"/>
    </source>
</evidence>
<evidence type="ECO:0000313" key="5">
    <source>
        <dbReference type="Proteomes" id="UP000494203"/>
    </source>
</evidence>
<dbReference type="EMBL" id="CADIKZ010000003">
    <property type="protein sequence ID" value="CAB3842932.1"/>
    <property type="molecule type" value="Genomic_DNA"/>
</dbReference>
<evidence type="ECO:0000256" key="2">
    <source>
        <dbReference type="SAM" id="Phobius"/>
    </source>
</evidence>
<keyword evidence="2" id="KW-0812">Transmembrane</keyword>
<reference evidence="4 5" key="1">
    <citation type="submission" date="2020-04" db="EMBL/GenBank/DDBJ databases">
        <authorList>
            <person name="De Canck E."/>
        </authorList>
    </citation>
    <scope>NUCLEOTIDE SEQUENCE [LARGE SCALE GENOMIC DNA]</scope>
    <source>
        <strain evidence="4 5">LMG 26788</strain>
    </source>
</reference>
<dbReference type="InterPro" id="IPR002656">
    <property type="entry name" value="Acyl_transf_3_dom"/>
</dbReference>
<dbReference type="PANTHER" id="PTHR23028">
    <property type="entry name" value="ACETYLTRANSFERASE"/>
    <property type="match status" value="1"/>
</dbReference>
<feature type="transmembrane region" description="Helical" evidence="2">
    <location>
        <begin position="174"/>
        <end position="193"/>
    </location>
</feature>
<feature type="transmembrane region" description="Helical" evidence="2">
    <location>
        <begin position="92"/>
        <end position="113"/>
    </location>
</feature>
<evidence type="ECO:0000256" key="1">
    <source>
        <dbReference type="SAM" id="MobiDB-lite"/>
    </source>
</evidence>
<organism evidence="4 5">
    <name type="scientific">Achromobacter pulmonis</name>
    <dbReference type="NCBI Taxonomy" id="1389932"/>
    <lineage>
        <taxon>Bacteria</taxon>
        <taxon>Pseudomonadati</taxon>
        <taxon>Pseudomonadota</taxon>
        <taxon>Betaproteobacteria</taxon>
        <taxon>Burkholderiales</taxon>
        <taxon>Alcaligenaceae</taxon>
        <taxon>Achromobacter</taxon>
    </lineage>
</organism>
<dbReference type="AlphaFoldDB" id="A0A6S7CCF9"/>
<accession>A0A6S7CCF9</accession>
<feature type="transmembrane region" description="Helical" evidence="2">
    <location>
        <begin position="262"/>
        <end position="279"/>
    </location>
</feature>
<name>A0A6S7CCF9_9BURK</name>
<feature type="transmembrane region" description="Helical" evidence="2">
    <location>
        <begin position="321"/>
        <end position="340"/>
    </location>
</feature>
<gene>
    <name evidence="4" type="ORF">LMG26788_01347</name>
</gene>
<feature type="transmembrane region" description="Helical" evidence="2">
    <location>
        <begin position="118"/>
        <end position="136"/>
    </location>
</feature>
<evidence type="ECO:0000313" key="4">
    <source>
        <dbReference type="EMBL" id="CAB3842932.1"/>
    </source>
</evidence>
<feature type="transmembrane region" description="Helical" evidence="2">
    <location>
        <begin position="238"/>
        <end position="256"/>
    </location>
</feature>
<keyword evidence="5" id="KW-1185">Reference proteome</keyword>